<dbReference type="PROSITE" id="PS50011">
    <property type="entry name" value="PROTEIN_KINASE_DOM"/>
    <property type="match status" value="1"/>
</dbReference>
<dbReference type="Gene3D" id="3.40.50.410">
    <property type="entry name" value="von Willebrand factor, type A domain"/>
    <property type="match status" value="1"/>
</dbReference>
<feature type="region of interest" description="Disordered" evidence="11">
    <location>
        <begin position="590"/>
        <end position="612"/>
    </location>
</feature>
<dbReference type="Gene3D" id="1.10.510.10">
    <property type="entry name" value="Transferase(Phosphotransferase) domain 1"/>
    <property type="match status" value="1"/>
</dbReference>
<comment type="caution">
    <text evidence="14">The sequence shown here is derived from an EMBL/GenBank/DDBJ whole genome shotgun (WGS) entry which is preliminary data.</text>
</comment>
<dbReference type="GO" id="GO:0004672">
    <property type="term" value="F:protein kinase activity"/>
    <property type="evidence" value="ECO:0007669"/>
    <property type="project" value="InterPro"/>
</dbReference>
<evidence type="ECO:0000256" key="4">
    <source>
        <dbReference type="ARBA" id="ARBA00012945"/>
    </source>
</evidence>
<keyword evidence="8" id="KW-0809">Transit peptide</keyword>
<dbReference type="HOGENOM" id="CLU_005931_0_0_1"/>
<dbReference type="PROSITE" id="PS50968">
    <property type="entry name" value="BIOTINYL_LIPOYL"/>
    <property type="match status" value="1"/>
</dbReference>
<comment type="cofactor">
    <cofactor evidence="1">
        <name>(R)-lipoate</name>
        <dbReference type="ChEBI" id="CHEBI:83088"/>
    </cofactor>
</comment>
<organism evidence="14 15">
    <name type="scientific">Pseudallescheria apiosperma</name>
    <name type="common">Scedosporium apiospermum</name>
    <dbReference type="NCBI Taxonomy" id="563466"/>
    <lineage>
        <taxon>Eukaryota</taxon>
        <taxon>Fungi</taxon>
        <taxon>Dikarya</taxon>
        <taxon>Ascomycota</taxon>
        <taxon>Pezizomycotina</taxon>
        <taxon>Sordariomycetes</taxon>
        <taxon>Hypocreomycetidae</taxon>
        <taxon>Microascales</taxon>
        <taxon>Microascaceae</taxon>
        <taxon>Scedosporium</taxon>
    </lineage>
</organism>
<dbReference type="Proteomes" id="UP000028545">
    <property type="component" value="Unassembled WGS sequence"/>
</dbReference>
<evidence type="ECO:0000256" key="6">
    <source>
        <dbReference type="ARBA" id="ARBA00022679"/>
    </source>
</evidence>
<keyword evidence="7" id="KW-0450">Lipoyl</keyword>
<dbReference type="InterPro" id="IPR000089">
    <property type="entry name" value="Biotin_lipoyl"/>
</dbReference>
<dbReference type="Pfam" id="PF00198">
    <property type="entry name" value="2-oxoacid_dh"/>
    <property type="match status" value="1"/>
</dbReference>
<comment type="similarity">
    <text evidence="3">Belongs to the 2-oxoacid dehydrogenase family.</text>
</comment>
<evidence type="ECO:0000313" key="14">
    <source>
        <dbReference type="EMBL" id="KEZ45590.1"/>
    </source>
</evidence>
<evidence type="ECO:0000256" key="2">
    <source>
        <dbReference type="ARBA" id="ARBA00005145"/>
    </source>
</evidence>
<gene>
    <name evidence="14" type="ORF">SAPIO_CDS1931</name>
</gene>
<evidence type="ECO:0000256" key="3">
    <source>
        <dbReference type="ARBA" id="ARBA00007317"/>
    </source>
</evidence>
<feature type="domain" description="Protein kinase" evidence="12">
    <location>
        <begin position="234"/>
        <end position="560"/>
    </location>
</feature>
<dbReference type="InterPro" id="IPR050537">
    <property type="entry name" value="2-oxoacid_dehydrogenase"/>
</dbReference>
<dbReference type="InterPro" id="IPR011053">
    <property type="entry name" value="Single_hybrid_motif"/>
</dbReference>
<comment type="pathway">
    <text evidence="2">Amino-acid degradation; L-lysine degradation via saccharopine pathway; glutaryl-CoA from L-lysine: step 6/6.</text>
</comment>
<reference evidence="14 15" key="1">
    <citation type="journal article" date="2014" name="Genome Announc.">
        <title>Draft genome sequence of the pathogenic fungus Scedosporium apiospermum.</title>
        <authorList>
            <person name="Vandeputte P."/>
            <person name="Ghamrawi S."/>
            <person name="Rechenmann M."/>
            <person name="Iltis A."/>
            <person name="Giraud S."/>
            <person name="Fleury M."/>
            <person name="Thornton C."/>
            <person name="Delhaes L."/>
            <person name="Meyer W."/>
            <person name="Papon N."/>
            <person name="Bouchara J.P."/>
        </authorList>
    </citation>
    <scope>NUCLEOTIDE SEQUENCE [LARGE SCALE GENOMIC DNA]</scope>
    <source>
        <strain evidence="14 15">IHEM 14462</strain>
    </source>
</reference>
<dbReference type="InterPro" id="IPR036465">
    <property type="entry name" value="vWFA_dom_sf"/>
</dbReference>
<dbReference type="InterPro" id="IPR011009">
    <property type="entry name" value="Kinase-like_dom_sf"/>
</dbReference>
<dbReference type="PANTHER" id="PTHR43416:SF5">
    <property type="entry name" value="DIHYDROLIPOYLLYSINE-RESIDUE SUCCINYLTRANSFERASE COMPONENT OF 2-OXOGLUTARATE DEHYDROGENASE COMPLEX, MITOCHONDRIAL"/>
    <property type="match status" value="1"/>
</dbReference>
<dbReference type="PANTHER" id="PTHR43416">
    <property type="entry name" value="DIHYDROLIPOYLLYSINE-RESIDUE SUCCINYLTRANSFERASE COMPONENT OF 2-OXOGLUTARATE DEHYDROGENASE COMPLEX, MITOCHONDRIAL-RELATED"/>
    <property type="match status" value="1"/>
</dbReference>
<dbReference type="RefSeq" id="XP_016645389.1">
    <property type="nucleotide sequence ID" value="XM_016785092.1"/>
</dbReference>
<dbReference type="GO" id="GO:0006099">
    <property type="term" value="P:tricarboxylic acid cycle"/>
    <property type="evidence" value="ECO:0007669"/>
    <property type="project" value="UniProtKB-KW"/>
</dbReference>
<dbReference type="OrthoDB" id="9992527at2759"/>
<dbReference type="KEGG" id="sapo:SAPIO_CDS1931"/>
<dbReference type="AlphaFoldDB" id="A0A084GE28"/>
<keyword evidence="15" id="KW-1185">Reference proteome</keyword>
<proteinExistence type="inferred from homology"/>
<evidence type="ECO:0000256" key="8">
    <source>
        <dbReference type="ARBA" id="ARBA00022946"/>
    </source>
</evidence>
<dbReference type="SUPFAM" id="SSF51230">
    <property type="entry name" value="Single hybrid motif"/>
    <property type="match status" value="1"/>
</dbReference>
<dbReference type="EMBL" id="JOWA01000077">
    <property type="protein sequence ID" value="KEZ45590.1"/>
    <property type="molecule type" value="Genomic_DNA"/>
</dbReference>
<dbReference type="InterPro" id="IPR000719">
    <property type="entry name" value="Prot_kinase_dom"/>
</dbReference>
<evidence type="ECO:0000256" key="5">
    <source>
        <dbReference type="ARBA" id="ARBA00022532"/>
    </source>
</evidence>
<dbReference type="SUPFAM" id="SSF52777">
    <property type="entry name" value="CoA-dependent acyltransferases"/>
    <property type="match status" value="1"/>
</dbReference>
<dbReference type="InterPro" id="IPR001078">
    <property type="entry name" value="2-oxoacid_DH_actylTfrase"/>
</dbReference>
<dbReference type="Pfam" id="PF00364">
    <property type="entry name" value="Biotin_lipoyl"/>
    <property type="match status" value="1"/>
</dbReference>
<evidence type="ECO:0000313" key="15">
    <source>
        <dbReference type="Proteomes" id="UP000028545"/>
    </source>
</evidence>
<dbReference type="Pfam" id="PF00069">
    <property type="entry name" value="Pkinase"/>
    <property type="match status" value="1"/>
</dbReference>
<dbReference type="SUPFAM" id="SSF53300">
    <property type="entry name" value="vWA-like"/>
    <property type="match status" value="1"/>
</dbReference>
<evidence type="ECO:0000256" key="10">
    <source>
        <dbReference type="ARBA" id="ARBA00032406"/>
    </source>
</evidence>
<name>A0A084GE28_PSEDA</name>
<dbReference type="Gene3D" id="2.40.50.100">
    <property type="match status" value="1"/>
</dbReference>
<dbReference type="GO" id="GO:0005739">
    <property type="term" value="C:mitochondrion"/>
    <property type="evidence" value="ECO:0007669"/>
    <property type="project" value="TreeGrafter"/>
</dbReference>
<feature type="compositionally biased region" description="Gly residues" evidence="11">
    <location>
        <begin position="602"/>
        <end position="612"/>
    </location>
</feature>
<evidence type="ECO:0000256" key="11">
    <source>
        <dbReference type="SAM" id="MobiDB-lite"/>
    </source>
</evidence>
<feature type="domain" description="Lipoyl-binding" evidence="13">
    <location>
        <begin position="1008"/>
        <end position="1083"/>
    </location>
</feature>
<evidence type="ECO:0000256" key="9">
    <source>
        <dbReference type="ARBA" id="ARBA00023315"/>
    </source>
</evidence>
<dbReference type="EC" id="2.3.1.61" evidence="4"/>
<dbReference type="GO" id="GO:0005524">
    <property type="term" value="F:ATP binding"/>
    <property type="evidence" value="ECO:0007669"/>
    <property type="project" value="InterPro"/>
</dbReference>
<evidence type="ECO:0000256" key="1">
    <source>
        <dbReference type="ARBA" id="ARBA00001938"/>
    </source>
</evidence>
<dbReference type="InterPro" id="IPR023213">
    <property type="entry name" value="CAT-like_dom_sf"/>
</dbReference>
<evidence type="ECO:0000256" key="7">
    <source>
        <dbReference type="ARBA" id="ARBA00022823"/>
    </source>
</evidence>
<dbReference type="PROSITE" id="PS00189">
    <property type="entry name" value="LIPOYL"/>
    <property type="match status" value="1"/>
</dbReference>
<protein>
    <recommendedName>
        <fullName evidence="4">dihydrolipoyllysine-residue succinyltransferase</fullName>
        <ecNumber evidence="4">2.3.1.61</ecNumber>
    </recommendedName>
    <alternativeName>
        <fullName evidence="10">2-oxoglutarate dehydrogenase complex component E2</fullName>
    </alternativeName>
</protein>
<dbReference type="SMART" id="SM00220">
    <property type="entry name" value="S_TKc"/>
    <property type="match status" value="1"/>
</dbReference>
<feature type="region of interest" description="Disordered" evidence="11">
    <location>
        <begin position="1086"/>
        <end position="1140"/>
    </location>
</feature>
<sequence length="1232" mass="138728">MNRSPLKRVGTGSTTIHLDEMAKQYSQARDHFIQLILPRFERRNADQRKFYLVKSIIKYLRETGPQQDPILRGWTSAFDRLWKSSFYMIDVSPPQLTATELAPRITLFLILVYLNCPEEIVRFRDGAIDDRALPFTKEILENAVSAHHSYSRLRGDIERDLFIRAFLREQNPWCAIQLTMGMEKIHNGSRIFPFYATDLHEKSSLRVSPHNATIWLVDIPEDFVDENLKKAIPHARRKVPWKGPAFDKQTSQDDPTEDIFRVVVKKFPKDRVDAFRKERDAQRAFAGIEGVIRYLGSIKYTHSTQYFNRNPRSPSLFDAECSCLLLELGNSDLNRVFMEELPPNLPKEISTWWERLGNLLQALARIHEFQIDGVQYHGWHGDIKPENILFVQGVYKLCDQGEALIRRATSTEERIQPPRAPAHGGTRAYGAPEKSAYLNANGQAMENKVLQTSDVWSLGCVFSVAASFVVLGEQGVVLYKKVRKAALEKYKGNAADSYAFHNGSTVLPEVLEWHKYLRCIHRQSDGVTGKILDVVESKMLQPEGNRATAKEVLACFQEILSNYTHTPGSGEFPEIVRYLQKFDIKAELETQQEPTQNDSGKDGGAGICLNGSGGERGFGSSEDLLNMRELHPTSQRNTVRPMSVVYESDGISNIRRVYSGPRSGRANTHGANIQRLKTMQNRRSVLAAIEIQAETIDGQPALTSDVRNWCEVEDELKRNFKERDLKTIYKGVSEAKTLKQTGRALLRRGEAPVKGKASGDDALAGHFDNRDLVFLVDNGSSMRRHWNEATYVLRVLVWRALGYDEDGLELYFTNPGPKVVQSKTQVVAQFENAMEKARAKDDRRKTDIVQALKSILDNGPTEAKHRQGPGTKIRKKTIITLTDGIWENSTEERVKYFFKDQFRRLQMSYGQLDSRPDDRSLRQLDEERPISFQFVRFGHNPEAVARLNRLDDELKDETGVKTKYDSYGEPLSAFLRLANFGQLPSARYGRYHLPLMMTHQARNYAVAAITIKVPQMAESISEGTLKQFTRLVGDFVEQDEEIATIETDKIDVVVNTPEAGVIKELLVNEEDIVIVGQDLARLELGCSSDGSRATPPKQPESDSCGRQGGKEAKEPTPPSSPTSPLSNPSKAMASGTPGSCEDRHLIVELGKKARDGKLTIEDMAGGTFTISNGGTFGSLMSTPIINLPQTAVLGLHAIKERAVAINGKVEVRPMMYLALTYDHRLLDGREAV</sequence>
<dbReference type="InterPro" id="IPR003016">
    <property type="entry name" value="2-oxoA_DH_lipoyl-BS"/>
</dbReference>
<keyword evidence="5" id="KW-0816">Tricarboxylic acid cycle</keyword>
<evidence type="ECO:0000259" key="13">
    <source>
        <dbReference type="PROSITE" id="PS50968"/>
    </source>
</evidence>
<dbReference type="SUPFAM" id="SSF56112">
    <property type="entry name" value="Protein kinase-like (PK-like)"/>
    <property type="match status" value="1"/>
</dbReference>
<dbReference type="CDD" id="cd06849">
    <property type="entry name" value="lipoyl_domain"/>
    <property type="match status" value="1"/>
</dbReference>
<dbReference type="GO" id="GO:0004149">
    <property type="term" value="F:dihydrolipoyllysine-residue succinyltransferase activity"/>
    <property type="evidence" value="ECO:0007669"/>
    <property type="project" value="UniProtKB-EC"/>
</dbReference>
<accession>A0A084GE28</accession>
<evidence type="ECO:0000259" key="12">
    <source>
        <dbReference type="PROSITE" id="PS50011"/>
    </source>
</evidence>
<keyword evidence="6 14" id="KW-0808">Transferase</keyword>
<dbReference type="VEuPathDB" id="FungiDB:SAPIO_CDS1931"/>
<dbReference type="Gene3D" id="3.30.559.10">
    <property type="entry name" value="Chloramphenicol acetyltransferase-like domain"/>
    <property type="match status" value="1"/>
</dbReference>
<keyword evidence="9 14" id="KW-0012">Acyltransferase</keyword>
<dbReference type="GeneID" id="27721003"/>